<dbReference type="Pfam" id="PF21380">
    <property type="entry name" value="Nrd1-Seb1_dom2"/>
    <property type="match status" value="1"/>
</dbReference>
<dbReference type="EMBL" id="RYZI01000056">
    <property type="protein sequence ID" value="RWA12260.1"/>
    <property type="molecule type" value="Genomic_DNA"/>
</dbReference>
<name>A0A439DCY1_9PEZI</name>
<dbReference type="PROSITE" id="PS51391">
    <property type="entry name" value="CID"/>
    <property type="match status" value="1"/>
</dbReference>
<feature type="region of interest" description="Disordered" evidence="6">
    <location>
        <begin position="603"/>
        <end position="693"/>
    </location>
</feature>
<dbReference type="FunFam" id="1.25.40.90:FF:000026">
    <property type="entry name" value="RNA binding protein Nrd1"/>
    <property type="match status" value="1"/>
</dbReference>
<feature type="compositionally biased region" description="Low complexity" evidence="6">
    <location>
        <begin position="346"/>
        <end position="367"/>
    </location>
</feature>
<feature type="region of interest" description="Disordered" evidence="6">
    <location>
        <begin position="338"/>
        <end position="460"/>
    </location>
</feature>
<feature type="region of interest" description="Disordered" evidence="6">
    <location>
        <begin position="151"/>
        <end position="183"/>
    </location>
</feature>
<dbReference type="InterPro" id="IPR008942">
    <property type="entry name" value="ENTH_VHS"/>
</dbReference>
<dbReference type="InterPro" id="IPR035979">
    <property type="entry name" value="RBD_domain_sf"/>
</dbReference>
<feature type="compositionally biased region" description="Polar residues" evidence="6">
    <location>
        <begin position="151"/>
        <end position="164"/>
    </location>
</feature>
<evidence type="ECO:0000259" key="8">
    <source>
        <dbReference type="PROSITE" id="PS51391"/>
    </source>
</evidence>
<evidence type="ECO:0000256" key="5">
    <source>
        <dbReference type="PROSITE-ProRule" id="PRU00176"/>
    </source>
</evidence>
<reference evidence="9 10" key="1">
    <citation type="submission" date="2018-12" db="EMBL/GenBank/DDBJ databases">
        <title>Draft genome sequence of Xylaria grammica IHI A82.</title>
        <authorList>
            <person name="Buettner E."/>
            <person name="Kellner H."/>
        </authorList>
    </citation>
    <scope>NUCLEOTIDE SEQUENCE [LARGE SCALE GENOMIC DNA]</scope>
    <source>
        <strain evidence="9 10">IHI A82</strain>
    </source>
</reference>
<dbReference type="Proteomes" id="UP000286045">
    <property type="component" value="Unassembled WGS sequence"/>
</dbReference>
<dbReference type="InterPro" id="IPR051485">
    <property type="entry name" value="SR-CTD_assoc_factor"/>
</dbReference>
<dbReference type="GO" id="GO:0003723">
    <property type="term" value="F:RNA binding"/>
    <property type="evidence" value="ECO:0007669"/>
    <property type="project" value="UniProtKB-UniRule"/>
</dbReference>
<dbReference type="SMART" id="SM00360">
    <property type="entry name" value="RRM"/>
    <property type="match status" value="1"/>
</dbReference>
<feature type="compositionally biased region" description="Basic and acidic residues" evidence="6">
    <location>
        <begin position="391"/>
        <end position="411"/>
    </location>
</feature>
<sequence length="693" mass="74257">MSSAVAELEAGLNAMQNLKPPGVSGSRITTLTALCVNNVQSESVLIQKIYTHFKKAPATHKLGVLYVVDSVTRKWVDQAKQHGQPINSAAQDGTYAAGVHRVTELLPVLMNDIIQNAPGEQKEKIKKLVDIWEKGQTFPVSMIESFKQKLNAPTVSQNESTTPVGSPPPGAGLPGLSETKPPVTEAPNAIMEALANIARQNITVPPPSVSVPAAAGPFNLPPTQQPTLQTTQNQASAPAPASFLPVAHPINVPSLSYPYAPQAQTQAPVQSQPFVPPVTASNQAPGFPGVAPGAPLAAAAGGVDPNVQQQVMLIKLLADQGVPVDKIPLIIAGIQNGGAPGAAVTPSASSIPSQPQLQPGQPPYGSSWGQEGFRSDESRDRSFTQVRSPSRYHDRSRSRSPPRHWDQRGRDYGGFGPNSPGGGRMDDRDRRGRGPDYRQRSPQGRRGRSPTPPQDFPRPGAKWVEIDRTLPQGHIKVLSRTLFVGGVTCSEAELRSVFGRHGQVQTCIVNKDKRHAFVKMVTRRDAVHAKEAMESGSFRTRWGVGFGPRDCSDYQTGISVIPISKLTEADRKWMLTAEFGGSGGRQIETGLVVEEPDIEIGAGVSSKAISRRMQTDKGGRHGPKSSRSGDEDDFGRWRGKREQRQDNGPPNDQSQGQADFSQFPFGIGTGPNGMPVFPPGFSFPAPDQYNGAG</sequence>
<evidence type="ECO:0000256" key="3">
    <source>
        <dbReference type="ARBA" id="ARBA00022884"/>
    </source>
</evidence>
<evidence type="ECO:0000256" key="2">
    <source>
        <dbReference type="ARBA" id="ARBA00022553"/>
    </source>
</evidence>
<evidence type="ECO:0000256" key="1">
    <source>
        <dbReference type="ARBA" id="ARBA00004123"/>
    </source>
</evidence>
<dbReference type="CDD" id="cd16984">
    <property type="entry name" value="CID_Nrd1_like"/>
    <property type="match status" value="1"/>
</dbReference>
<dbReference type="PANTHER" id="PTHR23140">
    <property type="entry name" value="RNA PROCESSING PROTEIN LD23810P"/>
    <property type="match status" value="1"/>
</dbReference>
<dbReference type="PANTHER" id="PTHR23140:SF4">
    <property type="entry name" value="PROTEIN CBR-NRD-1"/>
    <property type="match status" value="1"/>
</dbReference>
<dbReference type="GO" id="GO:0031124">
    <property type="term" value="P:mRNA 3'-end processing"/>
    <property type="evidence" value="ECO:0007669"/>
    <property type="project" value="UniProtKB-ARBA"/>
</dbReference>
<dbReference type="SUPFAM" id="SSF54928">
    <property type="entry name" value="RNA-binding domain, RBD"/>
    <property type="match status" value="1"/>
</dbReference>
<accession>A0A439DCY1</accession>
<feature type="domain" description="CID" evidence="8">
    <location>
        <begin position="1"/>
        <end position="154"/>
    </location>
</feature>
<gene>
    <name evidence="9" type="ORF">EKO27_g2858</name>
</gene>
<keyword evidence="2" id="KW-0597">Phosphoprotein</keyword>
<feature type="compositionally biased region" description="Gly residues" evidence="6">
    <location>
        <begin position="412"/>
        <end position="423"/>
    </location>
</feature>
<dbReference type="Gene3D" id="1.25.40.90">
    <property type="match status" value="1"/>
</dbReference>
<dbReference type="GO" id="GO:0005634">
    <property type="term" value="C:nucleus"/>
    <property type="evidence" value="ECO:0007669"/>
    <property type="project" value="UniProtKB-SubCell"/>
</dbReference>
<evidence type="ECO:0000259" key="7">
    <source>
        <dbReference type="PROSITE" id="PS50102"/>
    </source>
</evidence>
<evidence type="ECO:0000313" key="10">
    <source>
        <dbReference type="Proteomes" id="UP000286045"/>
    </source>
</evidence>
<dbReference type="GO" id="GO:0031126">
    <property type="term" value="P:sno(s)RNA 3'-end processing"/>
    <property type="evidence" value="ECO:0007669"/>
    <property type="project" value="UniProtKB-ARBA"/>
</dbReference>
<dbReference type="SMART" id="SM00582">
    <property type="entry name" value="RPR"/>
    <property type="match status" value="1"/>
</dbReference>
<dbReference type="Gene3D" id="3.30.70.330">
    <property type="match status" value="1"/>
</dbReference>
<feature type="domain" description="RRM" evidence="7">
    <location>
        <begin position="480"/>
        <end position="541"/>
    </location>
</feature>
<feature type="compositionally biased region" description="Low complexity" evidence="6">
    <location>
        <begin position="225"/>
        <end position="234"/>
    </location>
</feature>
<keyword evidence="4" id="KW-0539">Nucleus</keyword>
<dbReference type="GO" id="GO:0010629">
    <property type="term" value="P:negative regulation of gene expression"/>
    <property type="evidence" value="ECO:0007669"/>
    <property type="project" value="UniProtKB-ARBA"/>
</dbReference>
<dbReference type="InterPro" id="IPR012677">
    <property type="entry name" value="Nucleotide-bd_a/b_plait_sf"/>
</dbReference>
<keyword evidence="10" id="KW-1185">Reference proteome</keyword>
<dbReference type="STRING" id="363999.A0A439DCY1"/>
<feature type="region of interest" description="Disordered" evidence="6">
    <location>
        <begin position="213"/>
        <end position="239"/>
    </location>
</feature>
<protein>
    <recommendedName>
        <fullName evidence="11">CID domain-containing protein</fullName>
    </recommendedName>
</protein>
<comment type="caution">
    <text evidence="9">The sequence shown here is derived from an EMBL/GenBank/DDBJ whole genome shotgun (WGS) entry which is preliminary data.</text>
</comment>
<evidence type="ECO:0000313" key="9">
    <source>
        <dbReference type="EMBL" id="RWA12260.1"/>
    </source>
</evidence>
<feature type="compositionally biased region" description="Polar residues" evidence="6">
    <location>
        <begin position="646"/>
        <end position="660"/>
    </location>
</feature>
<dbReference type="SUPFAM" id="SSF48464">
    <property type="entry name" value="ENTH/VHS domain"/>
    <property type="match status" value="1"/>
</dbReference>
<feature type="compositionally biased region" description="Basic and acidic residues" evidence="6">
    <location>
        <begin position="424"/>
        <end position="439"/>
    </location>
</feature>
<feature type="compositionally biased region" description="Basic and acidic residues" evidence="6">
    <location>
        <begin position="373"/>
        <end position="382"/>
    </location>
</feature>
<evidence type="ECO:0000256" key="6">
    <source>
        <dbReference type="SAM" id="MobiDB-lite"/>
    </source>
</evidence>
<organism evidence="9 10">
    <name type="scientific">Xylaria grammica</name>
    <dbReference type="NCBI Taxonomy" id="363999"/>
    <lineage>
        <taxon>Eukaryota</taxon>
        <taxon>Fungi</taxon>
        <taxon>Dikarya</taxon>
        <taxon>Ascomycota</taxon>
        <taxon>Pezizomycotina</taxon>
        <taxon>Sordariomycetes</taxon>
        <taxon>Xylariomycetidae</taxon>
        <taxon>Xylariales</taxon>
        <taxon>Xylariaceae</taxon>
        <taxon>Xylaria</taxon>
    </lineage>
</organism>
<evidence type="ECO:0000256" key="4">
    <source>
        <dbReference type="ARBA" id="ARBA00023242"/>
    </source>
</evidence>
<feature type="compositionally biased region" description="Basic and acidic residues" evidence="6">
    <location>
        <begin position="634"/>
        <end position="645"/>
    </location>
</feature>
<evidence type="ECO:0008006" key="11">
    <source>
        <dbReference type="Google" id="ProtNLM"/>
    </source>
</evidence>
<comment type="subcellular location">
    <subcellularLocation>
        <location evidence="1">Nucleus</location>
    </subcellularLocation>
</comment>
<dbReference type="InterPro" id="IPR006569">
    <property type="entry name" value="CID_dom"/>
</dbReference>
<dbReference type="GO" id="GO:0006369">
    <property type="term" value="P:termination of RNA polymerase II transcription"/>
    <property type="evidence" value="ECO:0007669"/>
    <property type="project" value="UniProtKB-ARBA"/>
</dbReference>
<dbReference type="FunFam" id="3.30.70.330:FF:000397">
    <property type="entry name" value="RNA binding protein Nrd1"/>
    <property type="match status" value="1"/>
</dbReference>
<dbReference type="InterPro" id="IPR048892">
    <property type="entry name" value="Nrd1_Seb1_dom2"/>
</dbReference>
<dbReference type="InterPro" id="IPR000504">
    <property type="entry name" value="RRM_dom"/>
</dbReference>
<proteinExistence type="predicted"/>
<dbReference type="GO" id="GO:0032991">
    <property type="term" value="C:protein-containing complex"/>
    <property type="evidence" value="ECO:0007669"/>
    <property type="project" value="UniProtKB-ARBA"/>
</dbReference>
<keyword evidence="3 5" id="KW-0694">RNA-binding</keyword>
<dbReference type="PROSITE" id="PS50102">
    <property type="entry name" value="RRM"/>
    <property type="match status" value="1"/>
</dbReference>
<dbReference type="Pfam" id="PF00076">
    <property type="entry name" value="RRM_1"/>
    <property type="match status" value="1"/>
</dbReference>
<dbReference type="Pfam" id="PF04818">
    <property type="entry name" value="CID"/>
    <property type="match status" value="1"/>
</dbReference>
<dbReference type="AlphaFoldDB" id="A0A439DCY1"/>